<evidence type="ECO:0000256" key="1">
    <source>
        <dbReference type="SAM" id="MobiDB-lite"/>
    </source>
</evidence>
<dbReference type="InterPro" id="IPR037238">
    <property type="entry name" value="YbiA-like_sf"/>
</dbReference>
<evidence type="ECO:0000313" key="2">
    <source>
        <dbReference type="EMBL" id="QHT92685.1"/>
    </source>
</evidence>
<dbReference type="InterPro" id="IPR012816">
    <property type="entry name" value="NADAR"/>
</dbReference>
<feature type="compositionally biased region" description="Basic and acidic residues" evidence="1">
    <location>
        <begin position="116"/>
        <end position="143"/>
    </location>
</feature>
<name>A0A6C0IJM3_9ZZZZ</name>
<evidence type="ECO:0008006" key="3">
    <source>
        <dbReference type="Google" id="ProtNLM"/>
    </source>
</evidence>
<dbReference type="AlphaFoldDB" id="A0A6C0IJM3"/>
<protein>
    <recommendedName>
        <fullName evidence="3">NADAR domain-containing protein</fullName>
    </recommendedName>
</protein>
<dbReference type="Gene3D" id="3.90.70.80">
    <property type="match status" value="1"/>
</dbReference>
<dbReference type="CDD" id="cd15457">
    <property type="entry name" value="NADAR"/>
    <property type="match status" value="1"/>
</dbReference>
<accession>A0A6C0IJM3</accession>
<sequence>MVKSLLVPDIDYIENIALLPEDKDQEVALYEITLNGKDEEIALGQPVYTFIERNLVYYPIYLVKNEKVTQQIGLYEVFADNIVNVLDADGDIELEKMMPPILYGSVDIDVPSMSSTEKKEPETAGEPLKEQTELDAEKERAEYTPQQDEHWLQSYFENNNYRMIDNEGKGDCLFAVIRDALAKVGISKSVGEMRKILAENVTEDIYQGYKTIFSDSFDTDAQLVKEIKVLVARHKELKKKIDTLKDRNAKQAVIIQADEIKKRHELAKRERAYTKSVVEGELKMMKNVHNLAQFKVLLQTCAFWGDTWAISTLERVLNMKIILFSEESFLAGDLDNVLTCGQLNDTVLEEKGIFKPDYYILAIYQGYHYQLISYKDKGALTFQELPYYIKAKVVDKCLERLAGPYYIIPDFREFMEVKKGIASAKQTGPVKHAEVKQAGPVKQREELMQSDLYDNTTVFQFYNKSVDKPPGKGAGEIMPAGEAPEYKELKQIPDWRRKLDNLWLSPFTLDGHKWNSVEHYYQGSKFKRTNPDFYLKFSADSGSALSKDPAEAEGAGGKSGKYGKEHVRPKTIKVDDDFFTKGRNVTEMEAAQYAKFSQNPEMKTILVTTKKSKLQHFSRGAPPVIFIELMKVRQRLL</sequence>
<dbReference type="SUPFAM" id="SSF143990">
    <property type="entry name" value="YbiA-like"/>
    <property type="match status" value="1"/>
</dbReference>
<dbReference type="EMBL" id="MN740193">
    <property type="protein sequence ID" value="QHT92685.1"/>
    <property type="molecule type" value="Genomic_DNA"/>
</dbReference>
<feature type="region of interest" description="Disordered" evidence="1">
    <location>
        <begin position="112"/>
        <end position="143"/>
    </location>
</feature>
<feature type="region of interest" description="Disordered" evidence="1">
    <location>
        <begin position="546"/>
        <end position="566"/>
    </location>
</feature>
<dbReference type="Gene3D" id="1.10.357.40">
    <property type="entry name" value="YbiA-like"/>
    <property type="match status" value="1"/>
</dbReference>
<proteinExistence type="predicted"/>
<reference evidence="2" key="1">
    <citation type="journal article" date="2020" name="Nature">
        <title>Giant virus diversity and host interactions through global metagenomics.</title>
        <authorList>
            <person name="Schulz F."/>
            <person name="Roux S."/>
            <person name="Paez-Espino D."/>
            <person name="Jungbluth S."/>
            <person name="Walsh D.A."/>
            <person name="Denef V.J."/>
            <person name="McMahon K.D."/>
            <person name="Konstantinidis K.T."/>
            <person name="Eloe-Fadrosh E.A."/>
            <person name="Kyrpides N.C."/>
            <person name="Woyke T."/>
        </authorList>
    </citation>
    <scope>NUCLEOTIDE SEQUENCE</scope>
    <source>
        <strain evidence="2">GVMAG-M-3300023184-89</strain>
    </source>
</reference>
<organism evidence="2">
    <name type="scientific">viral metagenome</name>
    <dbReference type="NCBI Taxonomy" id="1070528"/>
    <lineage>
        <taxon>unclassified sequences</taxon>
        <taxon>metagenomes</taxon>
        <taxon>organismal metagenomes</taxon>
    </lineage>
</organism>